<dbReference type="FunFam" id="2.60.120.1000:FF:000007">
    <property type="entry name" value="Collagen type V alpha 3 chain"/>
    <property type="match status" value="1"/>
</dbReference>
<dbReference type="InterPro" id="IPR000885">
    <property type="entry name" value="Fib_collagen_C"/>
</dbReference>
<evidence type="ECO:0000313" key="7">
    <source>
        <dbReference type="Proteomes" id="UP000571567"/>
    </source>
</evidence>
<proteinExistence type="predicted"/>
<evidence type="ECO:0000256" key="2">
    <source>
        <dbReference type="ARBA" id="ARBA00022525"/>
    </source>
</evidence>
<reference evidence="6 7" key="1">
    <citation type="submission" date="2019-09" db="EMBL/GenBank/DDBJ databases">
        <title>Bird 10,000 Genomes (B10K) Project - Family phase.</title>
        <authorList>
            <person name="Zhang G."/>
        </authorList>
    </citation>
    <scope>NUCLEOTIDE SEQUENCE [LARGE SCALE GENOMIC DNA]</scope>
    <source>
        <strain evidence="6">B10K-DU-002-13</strain>
        <tissue evidence="6">Muscle</tissue>
    </source>
</reference>
<keyword evidence="3" id="KW-0176">Collagen</keyword>
<accession>A0A7L1L3T7</accession>
<dbReference type="Gene3D" id="2.60.120.1000">
    <property type="match status" value="1"/>
</dbReference>
<gene>
    <name evidence="6" type="primary">Col5a1_0</name>
    <name evidence="6" type="ORF">HIMHIM_R03800</name>
</gene>
<dbReference type="GO" id="GO:0005576">
    <property type="term" value="C:extracellular region"/>
    <property type="evidence" value="ECO:0007669"/>
    <property type="project" value="UniProtKB-SubCell"/>
</dbReference>
<evidence type="ECO:0000256" key="3">
    <source>
        <dbReference type="ARBA" id="ARBA00023119"/>
    </source>
</evidence>
<dbReference type="PROSITE" id="PS51461">
    <property type="entry name" value="NC1_FIB"/>
    <property type="match status" value="1"/>
</dbReference>
<name>A0A7L1L3T7_HIMHI</name>
<evidence type="ECO:0000313" key="6">
    <source>
        <dbReference type="EMBL" id="NXN69954.1"/>
    </source>
</evidence>
<dbReference type="EMBL" id="VXBK01006251">
    <property type="protein sequence ID" value="NXN69954.1"/>
    <property type="molecule type" value="Genomic_DNA"/>
</dbReference>
<feature type="domain" description="Fibrillar collagen NC1" evidence="5">
    <location>
        <begin position="68"/>
        <end position="313"/>
    </location>
</feature>
<feature type="non-terminal residue" evidence="6">
    <location>
        <position position="313"/>
    </location>
</feature>
<comment type="subcellular location">
    <subcellularLocation>
        <location evidence="1">Secreted</location>
    </subcellularLocation>
</comment>
<evidence type="ECO:0000256" key="4">
    <source>
        <dbReference type="SAM" id="MobiDB-lite"/>
    </source>
</evidence>
<dbReference type="GO" id="GO:0005581">
    <property type="term" value="C:collagen trimer"/>
    <property type="evidence" value="ECO:0007669"/>
    <property type="project" value="UniProtKB-KW"/>
</dbReference>
<keyword evidence="2" id="KW-0964">Secreted</keyword>
<keyword evidence="7" id="KW-1185">Reference proteome</keyword>
<dbReference type="Pfam" id="PF01410">
    <property type="entry name" value="COLFI"/>
    <property type="match status" value="1"/>
</dbReference>
<dbReference type="Proteomes" id="UP000571567">
    <property type="component" value="Unassembled WGS sequence"/>
</dbReference>
<dbReference type="OrthoDB" id="8939548at2759"/>
<evidence type="ECO:0000259" key="5">
    <source>
        <dbReference type="PROSITE" id="PS51461"/>
    </source>
</evidence>
<dbReference type="SMART" id="SM00038">
    <property type="entry name" value="COLFI"/>
    <property type="match status" value="1"/>
</dbReference>
<comment type="caution">
    <text evidence="6">The sequence shown here is derived from an EMBL/GenBank/DDBJ whole genome shotgun (WGS) entry which is preliminary data.</text>
</comment>
<protein>
    <submittedName>
        <fullName evidence="6">CO5A1 protein</fullName>
    </submittedName>
</protein>
<organism evidence="6 7">
    <name type="scientific">Himantopus himantopus</name>
    <name type="common">Black-winged stilt</name>
    <name type="synonym">Charadrius himantopus</name>
    <dbReference type="NCBI Taxonomy" id="225398"/>
    <lineage>
        <taxon>Eukaryota</taxon>
        <taxon>Metazoa</taxon>
        <taxon>Chordata</taxon>
        <taxon>Craniata</taxon>
        <taxon>Vertebrata</taxon>
        <taxon>Euteleostomi</taxon>
        <taxon>Archelosauria</taxon>
        <taxon>Archosauria</taxon>
        <taxon>Dinosauria</taxon>
        <taxon>Saurischia</taxon>
        <taxon>Theropoda</taxon>
        <taxon>Coelurosauria</taxon>
        <taxon>Aves</taxon>
        <taxon>Neognathae</taxon>
        <taxon>Neoaves</taxon>
        <taxon>Charadriiformes</taxon>
        <taxon>Recurvirostridae</taxon>
        <taxon>Himantopus</taxon>
    </lineage>
</organism>
<dbReference type="GO" id="GO:0005201">
    <property type="term" value="F:extracellular matrix structural constituent"/>
    <property type="evidence" value="ECO:0007669"/>
    <property type="project" value="InterPro"/>
</dbReference>
<evidence type="ECO:0000256" key="1">
    <source>
        <dbReference type="ARBA" id="ARBA00004613"/>
    </source>
</evidence>
<sequence>SPHPKFPLGSFQGPPGASGEPGPPGPPGRRVSRGRARMRWGGTARRHRRATEGAPGEQGAPPNYEGLEEVYASLSSLRTEVEQLRRPLGTPESPARVCRELQLCHPHLQDGEYWIDPNQGCSRDAFRVFCNFTAGGETCLFPEKKFEAVSSYGGPERSWLSKNIPPPPALPALGNWGGTMEGGGWRLFSYVDADGNAVPVTQLTFLRLLSASARQNFTLNCQHAAAWYDARAGTFARALRFRGANEEELGHNHPSAPVRALHDGCQGRHGQERTVLEVTSSRVERLPLVDVAVVDFGDANQKFGFELGPVCFM</sequence>
<dbReference type="AlphaFoldDB" id="A0A7L1L3T7"/>
<feature type="region of interest" description="Disordered" evidence="4">
    <location>
        <begin position="1"/>
        <end position="64"/>
    </location>
</feature>
<feature type="compositionally biased region" description="Basic residues" evidence="4">
    <location>
        <begin position="30"/>
        <end position="49"/>
    </location>
</feature>
<feature type="non-terminal residue" evidence="6">
    <location>
        <position position="1"/>
    </location>
</feature>